<dbReference type="InterPro" id="IPR004843">
    <property type="entry name" value="Calcineurin-like_PHP"/>
</dbReference>
<dbReference type="EMBL" id="JAETXL010000006">
    <property type="protein sequence ID" value="MBL6278396.1"/>
    <property type="molecule type" value="Genomic_DNA"/>
</dbReference>
<dbReference type="InterPro" id="IPR029052">
    <property type="entry name" value="Metallo-depent_PP-like"/>
</dbReference>
<proteinExistence type="predicted"/>
<dbReference type="PANTHER" id="PTHR46546:SF4">
    <property type="entry name" value="SHEWANELLA-LIKE PROTEIN PHOSPHATASE 1"/>
    <property type="match status" value="1"/>
</dbReference>
<dbReference type="Gene3D" id="3.60.21.10">
    <property type="match status" value="1"/>
</dbReference>
<dbReference type="PANTHER" id="PTHR46546">
    <property type="entry name" value="SHEWANELLA-LIKE PROTEIN PHOSPHATASE 1"/>
    <property type="match status" value="1"/>
</dbReference>
<feature type="domain" description="Calcineurin-like phosphoesterase" evidence="2">
    <location>
        <begin position="109"/>
        <end position="325"/>
    </location>
</feature>
<dbReference type="SUPFAM" id="SSF56300">
    <property type="entry name" value="Metallo-dependent phosphatases"/>
    <property type="match status" value="1"/>
</dbReference>
<gene>
    <name evidence="3" type="ORF">JMF97_19740</name>
</gene>
<name>A0ABS1UPY5_9ACTN</name>
<dbReference type="Pfam" id="PF00149">
    <property type="entry name" value="Metallophos"/>
    <property type="match status" value="1"/>
</dbReference>
<protein>
    <submittedName>
        <fullName evidence="3">Metallophosphoesterase</fullName>
    </submittedName>
</protein>
<evidence type="ECO:0000256" key="1">
    <source>
        <dbReference type="SAM" id="MobiDB-lite"/>
    </source>
</evidence>
<evidence type="ECO:0000313" key="3">
    <source>
        <dbReference type="EMBL" id="MBL6278396.1"/>
    </source>
</evidence>
<keyword evidence="4" id="KW-1185">Reference proteome</keyword>
<evidence type="ECO:0000259" key="2">
    <source>
        <dbReference type="Pfam" id="PF00149"/>
    </source>
</evidence>
<feature type="compositionally biased region" description="Basic and acidic residues" evidence="1">
    <location>
        <begin position="8"/>
        <end position="21"/>
    </location>
</feature>
<comment type="caution">
    <text evidence="3">The sequence shown here is derived from an EMBL/GenBank/DDBJ whole genome shotgun (WGS) entry which is preliminary data.</text>
</comment>
<sequence>MRTSRTTKAREPRHHQDDGGRHPIQGRHVSYLTGALLNVRRPPRDHQWLTGDSRDRAVAACHTLPGVDYWSSRSVVLVPGGPGARWPGHRISCRTDDGRVGAVTDPTAPLYVAADIHGHRTEFGRALVEAGLVDPSGHWCGGHARLWLLGDYVDRGPDGIGVIEDIWTLTAEAAAVGGEVRCLLGNHEVQLLAAHHFGTTPVVGLDEPGCFRSGWARFGGCDDDLRRLTDEHIAWISALPAVAVVDDILLVHSDTVRYLERGSDVEAVNSGMRTALQTRDVNVWLELAYQMSGRGAFRGDDSADVEAAVSAMLDHLGGTEIVHGHSTLTKHFGIAPEDVKGPLRYAGGRVLAIDGGRIIVTRLR</sequence>
<reference evidence="3 4" key="1">
    <citation type="submission" date="2021-01" db="EMBL/GenBank/DDBJ databases">
        <title>Genome sequencing of Micromonospora fiedleri MG-37.</title>
        <authorList>
            <person name="Moreland P.E.J."/>
            <person name="Stach J.E.M."/>
        </authorList>
    </citation>
    <scope>NUCLEOTIDE SEQUENCE [LARGE SCALE GENOMIC DNA]</scope>
    <source>
        <strain evidence="3 4">MG-37</strain>
    </source>
</reference>
<evidence type="ECO:0000313" key="4">
    <source>
        <dbReference type="Proteomes" id="UP000661193"/>
    </source>
</evidence>
<accession>A0ABS1UPY5</accession>
<feature type="region of interest" description="Disordered" evidence="1">
    <location>
        <begin position="1"/>
        <end position="26"/>
    </location>
</feature>
<dbReference type="Proteomes" id="UP000661193">
    <property type="component" value="Unassembled WGS sequence"/>
</dbReference>
<organism evidence="3 4">
    <name type="scientific">Micromonospora fiedleri</name>
    <dbReference type="NCBI Taxonomy" id="1157498"/>
    <lineage>
        <taxon>Bacteria</taxon>
        <taxon>Bacillati</taxon>
        <taxon>Actinomycetota</taxon>
        <taxon>Actinomycetes</taxon>
        <taxon>Micromonosporales</taxon>
        <taxon>Micromonosporaceae</taxon>
        <taxon>Micromonospora</taxon>
    </lineage>
</organism>